<dbReference type="VEuPathDB" id="TriTrypDB:C3747_53g18"/>
<dbReference type="InterPro" id="IPR001104">
    <property type="entry name" value="3-oxo-5_a-steroid_4-DH_C"/>
</dbReference>
<gene>
    <name evidence="15" type="ORF">C3747_53g18</name>
</gene>
<dbReference type="GO" id="GO:0003865">
    <property type="term" value="F:3-oxo-5-alpha-steroid 4-dehydrogenase activity"/>
    <property type="evidence" value="ECO:0007669"/>
    <property type="project" value="TreeGrafter"/>
</dbReference>
<feature type="transmembrane region" description="Helical" evidence="13">
    <location>
        <begin position="142"/>
        <end position="165"/>
    </location>
</feature>
<evidence type="ECO:0000256" key="6">
    <source>
        <dbReference type="ARBA" id="ARBA00022824"/>
    </source>
</evidence>
<evidence type="ECO:0000256" key="7">
    <source>
        <dbReference type="ARBA" id="ARBA00022848"/>
    </source>
</evidence>
<evidence type="ECO:0000313" key="16">
    <source>
        <dbReference type="Proteomes" id="UP000246078"/>
    </source>
</evidence>
<feature type="transmembrane region" description="Helical" evidence="13">
    <location>
        <begin position="21"/>
        <end position="45"/>
    </location>
</feature>
<feature type="transmembrane region" description="Helical" evidence="13">
    <location>
        <begin position="223"/>
        <end position="241"/>
    </location>
</feature>
<evidence type="ECO:0000256" key="13">
    <source>
        <dbReference type="SAM" id="Phobius"/>
    </source>
</evidence>
<keyword evidence="11" id="KW-0443">Lipid metabolism</keyword>
<proteinExistence type="inferred from homology"/>
<evidence type="ECO:0000256" key="1">
    <source>
        <dbReference type="ARBA" id="ARBA00004477"/>
    </source>
</evidence>
<evidence type="ECO:0000256" key="11">
    <source>
        <dbReference type="ARBA" id="ARBA00023098"/>
    </source>
</evidence>
<keyword evidence="9 13" id="KW-1133">Transmembrane helix</keyword>
<evidence type="ECO:0000256" key="8">
    <source>
        <dbReference type="ARBA" id="ARBA00022857"/>
    </source>
</evidence>
<keyword evidence="10" id="KW-0560">Oxidoreductase</keyword>
<keyword evidence="5" id="KW-0221">Differentiation</keyword>
<evidence type="ECO:0000256" key="9">
    <source>
        <dbReference type="ARBA" id="ARBA00022989"/>
    </source>
</evidence>
<evidence type="ECO:0000313" key="15">
    <source>
        <dbReference type="EMBL" id="PWV12147.1"/>
    </source>
</evidence>
<dbReference type="VEuPathDB" id="TriTrypDB:TcG_06695"/>
<keyword evidence="12 13" id="KW-0472">Membrane</keyword>
<dbReference type="VEuPathDB" id="TriTrypDB:TcCLB.509331.70"/>
<dbReference type="PANTHER" id="PTHR10556:SF57">
    <property type="entry name" value="3-OXO-5-ALPHA-STEROID 4-DEHYDROGENASE 1"/>
    <property type="match status" value="1"/>
</dbReference>
<name>A0A2V2WUN1_TRYCR</name>
<dbReference type="Gene3D" id="1.20.120.1630">
    <property type="match status" value="1"/>
</dbReference>
<dbReference type="VEuPathDB" id="TriTrypDB:TcCLB.504427.70"/>
<comment type="subcellular location">
    <subcellularLocation>
        <location evidence="1">Endoplasmic reticulum membrane</location>
        <topology evidence="1">Multi-pass membrane protein</topology>
    </subcellularLocation>
    <subcellularLocation>
        <location evidence="2">Microsome membrane</location>
    </subcellularLocation>
</comment>
<sequence length="346" mass="38997">MCRKTHIHMLERHGGNLLSTWTWLLVAVVFLLITTICMVLLQQYVLPLGSATVIESASYFHLVMAAMTYFTLRFVEVAPFGRHVTSTTAHVTMPAPLSWALQECPTLMNVVYYLLMEYPCHALRCSSSQWIRLVFDDPFGQAAHAISEGITSLHVGLLLFVIHYLHRTLLYPLIIGEGAPVPIKITLSAAVYCLLNGRLQLLANIRDGPSAPRFPLLFTSHMALFWIGIVLFFAGMGVNVLSDNRLVRLKKQPPRHTRKIPHGGLFEYVSCANFFGEIVEWCGYSLVVWSTAATTKPESGLAAFSFSVYVMANLLPRGYAHHEWYKKQFGAAYDKLRRKAVIPYVY</sequence>
<dbReference type="OMA" id="PHYALEW"/>
<dbReference type="AlphaFoldDB" id="A0A2V2WUN1"/>
<dbReference type="VEuPathDB" id="TriTrypDB:ECC02_002149"/>
<dbReference type="GO" id="GO:0005789">
    <property type="term" value="C:endoplasmic reticulum membrane"/>
    <property type="evidence" value="ECO:0007669"/>
    <property type="project" value="UniProtKB-SubCell"/>
</dbReference>
<dbReference type="VEuPathDB" id="TriTrypDB:TCSYLVIO_000042"/>
<dbReference type="OrthoDB" id="5788137at2759"/>
<dbReference type="VEuPathDB" id="TriTrypDB:C4B63_314g13"/>
<dbReference type="Pfam" id="PF02544">
    <property type="entry name" value="Steroid_dh"/>
    <property type="match status" value="1"/>
</dbReference>
<comment type="similarity">
    <text evidence="3">Belongs to the steroid 5-alpha reductase family.</text>
</comment>
<evidence type="ECO:0000256" key="5">
    <source>
        <dbReference type="ARBA" id="ARBA00022782"/>
    </source>
</evidence>
<dbReference type="GO" id="GO:0006694">
    <property type="term" value="P:steroid biosynthetic process"/>
    <property type="evidence" value="ECO:0007669"/>
    <property type="project" value="TreeGrafter"/>
</dbReference>
<dbReference type="EMBL" id="PRFC01000053">
    <property type="protein sequence ID" value="PWV12147.1"/>
    <property type="molecule type" value="Genomic_DNA"/>
</dbReference>
<keyword evidence="4 13" id="KW-0812">Transmembrane</keyword>
<keyword evidence="7" id="KW-0492">Microsome</keyword>
<evidence type="ECO:0000256" key="3">
    <source>
        <dbReference type="ARBA" id="ARBA00007742"/>
    </source>
</evidence>
<dbReference type="SMR" id="A0A2V2WUN1"/>
<comment type="caution">
    <text evidence="15">The sequence shown here is derived from an EMBL/GenBank/DDBJ whole genome shotgun (WGS) entry which is preliminary data.</text>
</comment>
<dbReference type="PANTHER" id="PTHR10556">
    <property type="entry name" value="3-OXO-5-ALPHA-STEROID 4-DEHYDROGENASE"/>
    <property type="match status" value="1"/>
</dbReference>
<dbReference type="VEuPathDB" id="TriTrypDB:TcYC6_0032740"/>
<dbReference type="InterPro" id="IPR039357">
    <property type="entry name" value="SRD5A/TECR"/>
</dbReference>
<dbReference type="GO" id="GO:0030154">
    <property type="term" value="P:cell differentiation"/>
    <property type="evidence" value="ECO:0007669"/>
    <property type="project" value="UniProtKB-KW"/>
</dbReference>
<feature type="transmembrane region" description="Helical" evidence="13">
    <location>
        <begin position="57"/>
        <end position="75"/>
    </location>
</feature>
<evidence type="ECO:0000256" key="2">
    <source>
        <dbReference type="ARBA" id="ARBA00004524"/>
    </source>
</evidence>
<dbReference type="Proteomes" id="UP000246078">
    <property type="component" value="Unassembled WGS sequence"/>
</dbReference>
<dbReference type="VEuPathDB" id="TriTrypDB:Tc_MARK_9317"/>
<organism evidence="15 16">
    <name type="scientific">Trypanosoma cruzi</name>
    <dbReference type="NCBI Taxonomy" id="5693"/>
    <lineage>
        <taxon>Eukaryota</taxon>
        <taxon>Discoba</taxon>
        <taxon>Euglenozoa</taxon>
        <taxon>Kinetoplastea</taxon>
        <taxon>Metakinetoplastina</taxon>
        <taxon>Trypanosomatida</taxon>
        <taxon>Trypanosomatidae</taxon>
        <taxon>Trypanosoma</taxon>
        <taxon>Schizotrypanum</taxon>
    </lineage>
</organism>
<dbReference type="VEuPathDB" id="TriTrypDB:TcBrA4_0138200"/>
<protein>
    <submittedName>
        <fullName evidence="15">Putative 3-oxo-5-alpha-steroid 4-dehydrogenase</fullName>
    </submittedName>
</protein>
<reference evidence="15 16" key="1">
    <citation type="journal article" date="2018" name="Microb. Genom.">
        <title>Expanding an expanded genome: long-read sequencing of Trypanosoma cruzi.</title>
        <authorList>
            <person name="Berna L."/>
            <person name="Rodriguez M."/>
            <person name="Chiribao M.L."/>
            <person name="Parodi-Talice A."/>
            <person name="Pita S."/>
            <person name="Rijo G."/>
            <person name="Alvarez-Valin F."/>
            <person name="Robello C."/>
        </authorList>
    </citation>
    <scope>NUCLEOTIDE SEQUENCE [LARGE SCALE GENOMIC DNA]</scope>
    <source>
        <strain evidence="15 16">TCC</strain>
    </source>
</reference>
<dbReference type="PROSITE" id="PS50244">
    <property type="entry name" value="S5A_REDUCTASE"/>
    <property type="match status" value="1"/>
</dbReference>
<keyword evidence="6" id="KW-0256">Endoplasmic reticulum</keyword>
<accession>A0A2V2WUN1</accession>
<evidence type="ECO:0000256" key="4">
    <source>
        <dbReference type="ARBA" id="ARBA00022692"/>
    </source>
</evidence>
<evidence type="ECO:0000256" key="12">
    <source>
        <dbReference type="ARBA" id="ARBA00023136"/>
    </source>
</evidence>
<evidence type="ECO:0000256" key="10">
    <source>
        <dbReference type="ARBA" id="ARBA00023002"/>
    </source>
</evidence>
<feature type="domain" description="3-oxo-5-alpha-steroid 4-dehydrogenase C-terminal" evidence="14">
    <location>
        <begin position="180"/>
        <end position="346"/>
    </location>
</feature>
<dbReference type="VEuPathDB" id="TriTrypDB:TcCL_ESM06083"/>
<evidence type="ECO:0000259" key="14">
    <source>
        <dbReference type="Pfam" id="PF02544"/>
    </source>
</evidence>
<dbReference type="VEuPathDB" id="TriTrypDB:BCY84_07931"/>
<keyword evidence="8" id="KW-0521">NADP</keyword>